<organism evidence="1 2">
    <name type="scientific">Enterococcus cecorum</name>
    <dbReference type="NCBI Taxonomy" id="44008"/>
    <lineage>
        <taxon>Bacteria</taxon>
        <taxon>Bacillati</taxon>
        <taxon>Bacillota</taxon>
        <taxon>Bacilli</taxon>
        <taxon>Lactobacillales</taxon>
        <taxon>Enterococcaceae</taxon>
        <taxon>Enterococcus</taxon>
    </lineage>
</organism>
<evidence type="ECO:0000313" key="2">
    <source>
        <dbReference type="Proteomes" id="UP000196074"/>
    </source>
</evidence>
<reference evidence="2" key="1">
    <citation type="submission" date="2017-04" db="EMBL/GenBank/DDBJ databases">
        <title>Function of individual gut microbiota members based on whole genome sequencing of pure cultures obtained from chicken caecum.</title>
        <authorList>
            <person name="Medvecky M."/>
            <person name="Cejkova D."/>
            <person name="Polansky O."/>
            <person name="Karasova D."/>
            <person name="Kubasova T."/>
            <person name="Cizek A."/>
            <person name="Rychlik I."/>
        </authorList>
    </citation>
    <scope>NUCLEOTIDE SEQUENCE [LARGE SCALE GENOMIC DNA]</scope>
    <source>
        <strain evidence="2">An144</strain>
    </source>
</reference>
<comment type="caution">
    <text evidence="1">The sequence shown here is derived from an EMBL/GenBank/DDBJ whole genome shotgun (WGS) entry which is preliminary data.</text>
</comment>
<accession>A0A1Y4QYS8</accession>
<protein>
    <submittedName>
        <fullName evidence="1">Uncharacterized protein</fullName>
    </submittedName>
</protein>
<proteinExistence type="predicted"/>
<evidence type="ECO:0000313" key="1">
    <source>
        <dbReference type="EMBL" id="OUQ10447.1"/>
    </source>
</evidence>
<dbReference type="AlphaFoldDB" id="A0A1Y4QYS8"/>
<dbReference type="EMBL" id="NFLC01000009">
    <property type="protein sequence ID" value="OUQ10447.1"/>
    <property type="molecule type" value="Genomic_DNA"/>
</dbReference>
<sequence>MITQTKNTPYQVGDIFYSSWGYEQTNVTFWQIVKLTEKTAWFRPLKKQTVKTYTSMSGTTAPIPNEFIDYPLARTKDSIVRKRINSALYPNELYGNRSWDTFYRYDGQPVYESSYY</sequence>
<gene>
    <name evidence="1" type="ORF">B5E88_05645</name>
</gene>
<dbReference type="Proteomes" id="UP000196074">
    <property type="component" value="Unassembled WGS sequence"/>
</dbReference>
<name>A0A1Y4QYS8_9ENTE</name>